<sequence>MDPEEIEFIGENVSTGIIPNFNFEAIHLISNTIGPFKAGLPMYVPLWLGIHMKKQQKCRLVLPTWIDRDLLEDKKEEEKRDPNFTKMPCENYMVVSKLLFTHAADDIPNIDEVKTLIKDIFDIRQAKLRSTIDLVLIGNSSMESDIKVSFNNLTLLEINTARPFLPFANDLIARLERVYQQHSSNLNDTTQSASHFSSSTY</sequence>
<feature type="domain" description="GINS subunit" evidence="6">
    <location>
        <begin position="65"/>
        <end position="166"/>
    </location>
</feature>
<reference evidence="8 9" key="1">
    <citation type="submission" date="2015-04" db="EMBL/GenBank/DDBJ databases">
        <authorList>
            <person name="Syromyatnikov M.Y."/>
            <person name="Popov V.N."/>
        </authorList>
    </citation>
    <scope>NUCLEOTIDE SEQUENCE [LARGE SCALE GENOMIC DNA]</scope>
</reference>
<dbReference type="Gene3D" id="1.20.58.1020">
    <property type="match status" value="1"/>
</dbReference>
<dbReference type="PIRSF" id="PIRSF028998">
    <property type="entry name" value="GINS_Psf2_subgr"/>
    <property type="match status" value="1"/>
</dbReference>
<dbReference type="CDD" id="cd11712">
    <property type="entry name" value="GINS_A_psf2"/>
    <property type="match status" value="1"/>
</dbReference>
<gene>
    <name evidence="8" type="ORF">CLUMA_CG006482</name>
</gene>
<dbReference type="GO" id="GO:0000727">
    <property type="term" value="P:double-strand break repair via break-induced replication"/>
    <property type="evidence" value="ECO:0007669"/>
    <property type="project" value="TreeGrafter"/>
</dbReference>
<evidence type="ECO:0000259" key="7">
    <source>
        <dbReference type="Pfam" id="PF25005"/>
    </source>
</evidence>
<keyword evidence="3 5" id="KW-0235">DNA replication</keyword>
<dbReference type="FunFam" id="1.20.58.1020:FF:000001">
    <property type="entry name" value="DNA replication complex GINS protein PSF2"/>
    <property type="match status" value="1"/>
</dbReference>
<evidence type="ECO:0000256" key="1">
    <source>
        <dbReference type="ARBA" id="ARBA00004123"/>
    </source>
</evidence>
<dbReference type="GO" id="GO:0071162">
    <property type="term" value="C:CMG complex"/>
    <property type="evidence" value="ECO:0007669"/>
    <property type="project" value="UniProtKB-ARBA"/>
</dbReference>
<dbReference type="Pfam" id="PF25005">
    <property type="entry name" value="PSF2_N"/>
    <property type="match status" value="1"/>
</dbReference>
<dbReference type="OrthoDB" id="1938138at2759"/>
<evidence type="ECO:0000256" key="4">
    <source>
        <dbReference type="ARBA" id="ARBA00023242"/>
    </source>
</evidence>
<dbReference type="PANTHER" id="PTHR12772">
    <property type="entry name" value="DNA REPLICATION COMPLEX GINS PROTEIN PSF2"/>
    <property type="match status" value="1"/>
</dbReference>
<comment type="similarity">
    <text evidence="2 5">Belongs to the GINS2/PSF2 family.</text>
</comment>
<organism evidence="8 9">
    <name type="scientific">Clunio marinus</name>
    <dbReference type="NCBI Taxonomy" id="568069"/>
    <lineage>
        <taxon>Eukaryota</taxon>
        <taxon>Metazoa</taxon>
        <taxon>Ecdysozoa</taxon>
        <taxon>Arthropoda</taxon>
        <taxon>Hexapoda</taxon>
        <taxon>Insecta</taxon>
        <taxon>Pterygota</taxon>
        <taxon>Neoptera</taxon>
        <taxon>Endopterygota</taxon>
        <taxon>Diptera</taxon>
        <taxon>Nematocera</taxon>
        <taxon>Chironomoidea</taxon>
        <taxon>Chironomidae</taxon>
        <taxon>Clunio</taxon>
    </lineage>
</organism>
<accession>A0A1J1HYA2</accession>
<evidence type="ECO:0000313" key="8">
    <source>
        <dbReference type="EMBL" id="CRK93071.1"/>
    </source>
</evidence>
<proteinExistence type="inferred from homology"/>
<name>A0A1J1HYA2_9DIPT</name>
<dbReference type="PANTHER" id="PTHR12772:SF0">
    <property type="entry name" value="DNA REPLICATION COMPLEX GINS PROTEIN PSF2"/>
    <property type="match status" value="1"/>
</dbReference>
<comment type="subunit">
    <text evidence="5">Component of the GINS complex.</text>
</comment>
<evidence type="ECO:0000256" key="5">
    <source>
        <dbReference type="PIRNR" id="PIRNR028998"/>
    </source>
</evidence>
<evidence type="ECO:0000259" key="6">
    <source>
        <dbReference type="Pfam" id="PF05916"/>
    </source>
</evidence>
<dbReference type="CDD" id="cd21694">
    <property type="entry name" value="GINS_B_Psf2"/>
    <property type="match status" value="1"/>
</dbReference>
<protein>
    <recommendedName>
        <fullName evidence="5">DNA replication complex GINS protein PSF2</fullName>
    </recommendedName>
</protein>
<dbReference type="SUPFAM" id="SSF160059">
    <property type="entry name" value="PriA/YqbF domain"/>
    <property type="match status" value="1"/>
</dbReference>
<keyword evidence="9" id="KW-1185">Reference proteome</keyword>
<dbReference type="InterPro" id="IPR056784">
    <property type="entry name" value="PSF2_N"/>
</dbReference>
<feature type="domain" description="DNA replication complex GINS protein PSF2 N-terminal" evidence="7">
    <location>
        <begin position="2"/>
        <end position="61"/>
    </location>
</feature>
<dbReference type="Pfam" id="PF05916">
    <property type="entry name" value="Sld5"/>
    <property type="match status" value="1"/>
</dbReference>
<evidence type="ECO:0000256" key="2">
    <source>
        <dbReference type="ARBA" id="ARBA00010565"/>
    </source>
</evidence>
<dbReference type="SUPFAM" id="SSF158573">
    <property type="entry name" value="GINS helical bundle-like"/>
    <property type="match status" value="1"/>
</dbReference>
<dbReference type="InterPro" id="IPR021151">
    <property type="entry name" value="GINS_A"/>
</dbReference>
<dbReference type="Gene3D" id="3.40.5.50">
    <property type="match status" value="1"/>
</dbReference>
<dbReference type="AlphaFoldDB" id="A0A1J1HYA2"/>
<evidence type="ECO:0000313" key="9">
    <source>
        <dbReference type="Proteomes" id="UP000183832"/>
    </source>
</evidence>
<comment type="subcellular location">
    <subcellularLocation>
        <location evidence="1 5">Nucleus</location>
    </subcellularLocation>
</comment>
<dbReference type="GO" id="GO:0000811">
    <property type="term" value="C:GINS complex"/>
    <property type="evidence" value="ECO:0007669"/>
    <property type="project" value="TreeGrafter"/>
</dbReference>
<dbReference type="InterPro" id="IPR036224">
    <property type="entry name" value="GINS_bundle-like_dom_sf"/>
</dbReference>
<dbReference type="InterPro" id="IPR007257">
    <property type="entry name" value="GINS_Psf2"/>
</dbReference>
<dbReference type="Proteomes" id="UP000183832">
    <property type="component" value="Unassembled WGS sequence"/>
</dbReference>
<dbReference type="GO" id="GO:0006260">
    <property type="term" value="P:DNA replication"/>
    <property type="evidence" value="ECO:0007669"/>
    <property type="project" value="UniProtKB-KW"/>
</dbReference>
<dbReference type="FunFam" id="3.40.5.50:FF:000001">
    <property type="entry name" value="DNA replication complex GINS protein PSF2"/>
    <property type="match status" value="1"/>
</dbReference>
<dbReference type="STRING" id="568069.A0A1J1HYA2"/>
<evidence type="ECO:0000256" key="3">
    <source>
        <dbReference type="ARBA" id="ARBA00022705"/>
    </source>
</evidence>
<dbReference type="EMBL" id="CVRI01000036">
    <property type="protein sequence ID" value="CRK93071.1"/>
    <property type="molecule type" value="Genomic_DNA"/>
</dbReference>
<keyword evidence="4 5" id="KW-0539">Nucleus</keyword>